<comment type="caution">
    <text evidence="2">The sequence shown here is derived from an EMBL/GenBank/DDBJ whole genome shotgun (WGS) entry which is preliminary data.</text>
</comment>
<keyword evidence="1" id="KW-0732">Signal</keyword>
<feature type="signal peptide" evidence="1">
    <location>
        <begin position="1"/>
        <end position="23"/>
    </location>
</feature>
<organism evidence="2 3">
    <name type="scientific">Qipengyuania benthica</name>
    <dbReference type="NCBI Taxonomy" id="3067651"/>
    <lineage>
        <taxon>Bacteria</taxon>
        <taxon>Pseudomonadati</taxon>
        <taxon>Pseudomonadota</taxon>
        <taxon>Alphaproteobacteria</taxon>
        <taxon>Sphingomonadales</taxon>
        <taxon>Erythrobacteraceae</taxon>
        <taxon>Qipengyuania</taxon>
    </lineage>
</organism>
<evidence type="ECO:0000256" key="1">
    <source>
        <dbReference type="SAM" id="SignalP"/>
    </source>
</evidence>
<dbReference type="Pfam" id="PF10670">
    <property type="entry name" value="DUF4198"/>
    <property type="match status" value="1"/>
</dbReference>
<dbReference type="Proteomes" id="UP001235664">
    <property type="component" value="Unassembled WGS sequence"/>
</dbReference>
<accession>A0ABT9H735</accession>
<evidence type="ECO:0000313" key="3">
    <source>
        <dbReference type="Proteomes" id="UP001235664"/>
    </source>
</evidence>
<name>A0ABT9H735_9SPHN</name>
<protein>
    <submittedName>
        <fullName evidence="2">DUF4198 domain-containing protein</fullName>
    </submittedName>
</protein>
<gene>
    <name evidence="2" type="ORF">Q9K01_05790</name>
</gene>
<dbReference type="RefSeq" id="WP_305929272.1">
    <property type="nucleotide sequence ID" value="NZ_JAVAIL010000002.1"/>
</dbReference>
<feature type="chain" id="PRO_5045802424" evidence="1">
    <location>
        <begin position="24"/>
        <end position="267"/>
    </location>
</feature>
<dbReference type="EMBL" id="JAVAIL010000002">
    <property type="protein sequence ID" value="MDP4539130.1"/>
    <property type="molecule type" value="Genomic_DNA"/>
</dbReference>
<keyword evidence="3" id="KW-1185">Reference proteome</keyword>
<evidence type="ECO:0000313" key="2">
    <source>
        <dbReference type="EMBL" id="MDP4539130.1"/>
    </source>
</evidence>
<dbReference type="InterPro" id="IPR019613">
    <property type="entry name" value="DUF4198"/>
</dbReference>
<reference evidence="2 3" key="1">
    <citation type="submission" date="2023-08" db="EMBL/GenBank/DDBJ databases">
        <title>genomic of DY56.</title>
        <authorList>
            <person name="Wang Y."/>
        </authorList>
    </citation>
    <scope>NUCLEOTIDE SEQUENCE [LARGE SCALE GENOMIC DNA]</scope>
    <source>
        <strain evidence="2 3">DY56-A-20</strain>
    </source>
</reference>
<proteinExistence type="predicted"/>
<sequence>MFAKPSLLALGAALGLTALLPSAADAHRRWLLPSATVLAGESDLVTVDAAASNGLFVFEHRPMPLDSLVVTGPDGEPVNPAILGSGAYRSVFDVPLAEQGTYRIALVSDGVMGSYSLNGERHRFRGATAELPADASDIRTSHNHSRTETFVTLGAPSTGALAPTNSGLEMVPVTHPNDIVAGEPAVMRFLLDGQPAADLEVEFVAGGTRYRDDPGIAMLRTDAEGRVTLEAGEPGMYYLEASSAQEALEGKPERRASYTAVLEFLPL</sequence>